<dbReference type="AlphaFoldDB" id="A0A1Z4BLS9"/>
<evidence type="ECO:0000313" key="1">
    <source>
        <dbReference type="EMBL" id="ASF42220.1"/>
    </source>
</evidence>
<dbReference type="Proteomes" id="UP000197007">
    <property type="component" value="Chromosome"/>
</dbReference>
<evidence type="ECO:0008006" key="3">
    <source>
        <dbReference type="Google" id="ProtNLM"/>
    </source>
</evidence>
<reference evidence="2" key="1">
    <citation type="submission" date="2017-06" db="EMBL/GenBank/DDBJ databases">
        <title>Complete genome sequence of Capnocytophaga sp. KCOM 1579 (=ChDC OS43) isolated from a human refractory periapical abscess lesion.</title>
        <authorList>
            <person name="Kook J.-K."/>
            <person name="Park S.-N."/>
            <person name="Lim Y.K."/>
            <person name="Roh H."/>
        </authorList>
    </citation>
    <scope>NUCLEOTIDE SEQUENCE [LARGE SCALE GENOMIC DNA]</scope>
    <source>
        <strain evidence="2">ChDC OS43</strain>
    </source>
</reference>
<proteinExistence type="predicted"/>
<protein>
    <recommendedName>
        <fullName evidence="3">Leucine-rich repeat domain-containing protein</fullName>
    </recommendedName>
</protein>
<dbReference type="EMBL" id="CP022022">
    <property type="protein sequence ID" value="ASF42220.1"/>
    <property type="molecule type" value="Genomic_DNA"/>
</dbReference>
<dbReference type="KEGG" id="capn:CBG49_03460"/>
<dbReference type="RefSeq" id="WP_088593390.1">
    <property type="nucleotide sequence ID" value="NZ_CP022022.1"/>
</dbReference>
<name>A0A1Z4BLS9_9FLAO</name>
<evidence type="ECO:0000313" key="2">
    <source>
        <dbReference type="Proteomes" id="UP000197007"/>
    </source>
</evidence>
<sequence>MINYIQHSVKVMIAITLIALGSACKKSDSPEPPKPENGKVAIENPALVTALKEQGFTFEGNTLVVNDKVRTTTSLNLSGKQLTDVKGLEAFPALSEVNLSNNKFAQTFDFGTLPATVKSVNLSGNELYDFKNLATTDYSDNAQEPYKLIRSFDKIVLPTTAKYNMDVLPAYVKLAPKSDVQMLNAQGTAEKYTTLREVPDPVLLQYLKANFASVFSGDKIDISKSIKVDERANAVKILKGEEGYNEPEFANLKNLEGIIFITNNPLFRGDVEIRTLPDENFVVDNLKISPKTGSVVLYGVSTPNLNLTRAEDLFAFWAVHNKGITNVNLSASKKIMQRGETSHLGFVGDFIIIADCPNLKTFTLPDVSKSTVSPISIFAISLLELPKLTSTIDLSKIQVFSSLQLAKIPATTKIIYPADIKYFTIGGNKEKEGQFGKLILTITKDIYDKEETKAFIQKYLPNNRITTSYNFVDNLLEDSEIYDYTDTNNESGRPSIHNRSFLNKTNNKALTLNEIVKLRFGNSKHKK</sequence>
<gene>
    <name evidence="1" type="ORF">CBG49_03460</name>
</gene>
<keyword evidence="2" id="KW-1185">Reference proteome</keyword>
<organism evidence="1 2">
    <name type="scientific">Capnocytophaga endodontalis</name>
    <dbReference type="NCBI Taxonomy" id="2708117"/>
    <lineage>
        <taxon>Bacteria</taxon>
        <taxon>Pseudomonadati</taxon>
        <taxon>Bacteroidota</taxon>
        <taxon>Flavobacteriia</taxon>
        <taxon>Flavobacteriales</taxon>
        <taxon>Flavobacteriaceae</taxon>
        <taxon>Capnocytophaga</taxon>
    </lineage>
</organism>
<dbReference type="SUPFAM" id="SSF52058">
    <property type="entry name" value="L domain-like"/>
    <property type="match status" value="1"/>
</dbReference>
<accession>A0A1Z4BLS9</accession>
<dbReference type="InterPro" id="IPR032675">
    <property type="entry name" value="LRR_dom_sf"/>
</dbReference>
<dbReference type="Gene3D" id="3.80.10.10">
    <property type="entry name" value="Ribonuclease Inhibitor"/>
    <property type="match status" value="1"/>
</dbReference>